<protein>
    <submittedName>
        <fullName evidence="1">Uncharacterized protein</fullName>
    </submittedName>
</protein>
<dbReference type="Proteomes" id="UP000265160">
    <property type="component" value="LG14"/>
</dbReference>
<evidence type="ECO:0000313" key="1">
    <source>
        <dbReference type="Ensembl" id="ENSMZEP00005002191.1"/>
    </source>
</evidence>
<sequence length="216" mass="24127">MGPQVLLYWPNIVGEKHSVVLHCCVPTVLCAAVDGWLARRLGLTSRFAAWLDVAVDNLGRGMLWSLLLKVLRLKHIITHAQGDENEAVLKYQQKMFAGTQLHINVLLPGFRTPLGVWVVGGLPPCVAVSMPVGGLSHWLELPLWIQHVGMLLLVAGRVLALSAEVMWQTLMCLKHEPKRSTGELSHRCFLCRCGAYGHTSSTWKKLRARFLFLNHI</sequence>
<reference evidence="1" key="3">
    <citation type="submission" date="2025-09" db="UniProtKB">
        <authorList>
            <consortium name="Ensembl"/>
        </authorList>
    </citation>
    <scope>IDENTIFICATION</scope>
</reference>
<dbReference type="InterPro" id="IPR000462">
    <property type="entry name" value="CDP-OH_P_trans"/>
</dbReference>
<dbReference type="GeneTree" id="ENSGT00940000172043"/>
<dbReference type="Pfam" id="PF01066">
    <property type="entry name" value="CDP-OH_P_transf"/>
    <property type="match status" value="1"/>
</dbReference>
<keyword evidence="2" id="KW-1185">Reference proteome</keyword>
<dbReference type="InterPro" id="IPR043130">
    <property type="entry name" value="CDP-OH_PTrfase_TM_dom"/>
</dbReference>
<dbReference type="STRING" id="106582.ENSMZEP00005002191"/>
<organism evidence="1 2">
    <name type="scientific">Maylandia zebra</name>
    <name type="common">zebra mbuna</name>
    <dbReference type="NCBI Taxonomy" id="106582"/>
    <lineage>
        <taxon>Eukaryota</taxon>
        <taxon>Metazoa</taxon>
        <taxon>Chordata</taxon>
        <taxon>Craniata</taxon>
        <taxon>Vertebrata</taxon>
        <taxon>Euteleostomi</taxon>
        <taxon>Actinopterygii</taxon>
        <taxon>Neopterygii</taxon>
        <taxon>Teleostei</taxon>
        <taxon>Neoteleostei</taxon>
        <taxon>Acanthomorphata</taxon>
        <taxon>Ovalentaria</taxon>
        <taxon>Cichlomorphae</taxon>
        <taxon>Cichliformes</taxon>
        <taxon>Cichlidae</taxon>
        <taxon>African cichlids</taxon>
        <taxon>Pseudocrenilabrinae</taxon>
        <taxon>Haplochromini</taxon>
        <taxon>Maylandia</taxon>
        <taxon>Maylandia zebra complex</taxon>
    </lineage>
</organism>
<reference evidence="1 2" key="1">
    <citation type="journal article" date="2014" name="Nature">
        <title>The genomic substrate for adaptive radiation in African cichlid fish.</title>
        <authorList>
            <person name="Brawand D."/>
            <person name="Wagner C.E."/>
            <person name="Li Y.I."/>
            <person name="Malinsky M."/>
            <person name="Keller I."/>
            <person name="Fan S."/>
            <person name="Simakov O."/>
            <person name="Ng A.Y."/>
            <person name="Lim Z.W."/>
            <person name="Bezault E."/>
            <person name="Turner-Maier J."/>
            <person name="Johnson J."/>
            <person name="Alcazar R."/>
            <person name="Noh H.J."/>
            <person name="Russell P."/>
            <person name="Aken B."/>
            <person name="Alfoldi J."/>
            <person name="Amemiya C."/>
            <person name="Azzouzi N."/>
            <person name="Baroiller J.F."/>
            <person name="Barloy-Hubler F."/>
            <person name="Berlin A."/>
            <person name="Bloomquist R."/>
            <person name="Carleton K.L."/>
            <person name="Conte M.A."/>
            <person name="D'Cotta H."/>
            <person name="Eshel O."/>
            <person name="Gaffney L."/>
            <person name="Galibert F."/>
            <person name="Gante H.F."/>
            <person name="Gnerre S."/>
            <person name="Greuter L."/>
            <person name="Guyon R."/>
            <person name="Haddad N.S."/>
            <person name="Haerty W."/>
            <person name="Harris R.M."/>
            <person name="Hofmann H.A."/>
            <person name="Hourlier T."/>
            <person name="Hulata G."/>
            <person name="Jaffe D.B."/>
            <person name="Lara M."/>
            <person name="Lee A.P."/>
            <person name="MacCallum I."/>
            <person name="Mwaiko S."/>
            <person name="Nikaido M."/>
            <person name="Nishihara H."/>
            <person name="Ozouf-Costaz C."/>
            <person name="Penman D.J."/>
            <person name="Przybylski D."/>
            <person name="Rakotomanga M."/>
            <person name="Renn S.C.P."/>
            <person name="Ribeiro F.J."/>
            <person name="Ron M."/>
            <person name="Salzburger W."/>
            <person name="Sanchez-Pulido L."/>
            <person name="Santos M.E."/>
            <person name="Searle S."/>
            <person name="Sharpe T."/>
            <person name="Swofford R."/>
            <person name="Tan F.J."/>
            <person name="Williams L."/>
            <person name="Young S."/>
            <person name="Yin S."/>
            <person name="Okada N."/>
            <person name="Kocher T.D."/>
            <person name="Miska E.A."/>
            <person name="Lander E.S."/>
            <person name="Venkatesh B."/>
            <person name="Fernald R.D."/>
            <person name="Meyer A."/>
            <person name="Ponting C.P."/>
            <person name="Streelman J.T."/>
            <person name="Lindblad-Toh K."/>
            <person name="Seehausen O."/>
            <person name="Di Palma F."/>
        </authorList>
    </citation>
    <scope>NUCLEOTIDE SEQUENCE</scope>
</reference>
<reference evidence="1" key="2">
    <citation type="submission" date="2025-08" db="UniProtKB">
        <authorList>
            <consortium name="Ensembl"/>
        </authorList>
    </citation>
    <scope>IDENTIFICATION</scope>
</reference>
<dbReference type="Ensembl" id="ENSMZET00005002292.1">
    <property type="protein sequence ID" value="ENSMZEP00005002191.1"/>
    <property type="gene ID" value="ENSMZEG00005001742.1"/>
</dbReference>
<accession>A0A3P9AWX9</accession>
<evidence type="ECO:0000313" key="2">
    <source>
        <dbReference type="Proteomes" id="UP000265160"/>
    </source>
</evidence>
<dbReference type="Gene3D" id="1.20.120.1760">
    <property type="match status" value="1"/>
</dbReference>
<name>A0A3P9AWX9_9CICH</name>
<dbReference type="AlphaFoldDB" id="A0A3P9AWX9"/>
<proteinExistence type="predicted"/>